<dbReference type="PANTHER" id="PTHR10997:SF18">
    <property type="entry name" value="D-IMPORTIN 7_RANBP7"/>
    <property type="match status" value="1"/>
</dbReference>
<comment type="caution">
    <text evidence="7">The sequence shown here is derived from an EMBL/GenBank/DDBJ whole genome shotgun (WGS) entry which is preliminary data.</text>
</comment>
<reference evidence="7" key="1">
    <citation type="submission" date="2020-09" db="EMBL/GenBank/DDBJ databases">
        <title>Genome-Enabled Discovery of Anthraquinone Biosynthesis in Senna tora.</title>
        <authorList>
            <person name="Kang S.-H."/>
            <person name="Pandey R.P."/>
            <person name="Lee C.-M."/>
            <person name="Sim J.-S."/>
            <person name="Jeong J.-T."/>
            <person name="Choi B.-S."/>
            <person name="Jung M."/>
            <person name="Ginzburg D."/>
            <person name="Zhao K."/>
            <person name="Won S.Y."/>
            <person name="Oh T.-J."/>
            <person name="Yu Y."/>
            <person name="Kim N.-H."/>
            <person name="Lee O.R."/>
            <person name="Lee T.-H."/>
            <person name="Bashyal P."/>
            <person name="Kim T.-S."/>
            <person name="Lee W.-H."/>
            <person name="Kawkins C."/>
            <person name="Kim C.-K."/>
            <person name="Kim J.S."/>
            <person name="Ahn B.O."/>
            <person name="Rhee S.Y."/>
            <person name="Sohng J.K."/>
        </authorList>
    </citation>
    <scope>NUCLEOTIDE SEQUENCE</scope>
    <source>
        <tissue evidence="7">Leaf</tissue>
    </source>
</reference>
<dbReference type="Pfam" id="PF25758">
    <property type="entry name" value="TPR_IPO11"/>
    <property type="match status" value="1"/>
</dbReference>
<keyword evidence="5" id="KW-0812">Transmembrane</keyword>
<gene>
    <name evidence="7" type="ORF">G2W53_039380</name>
</gene>
<dbReference type="GO" id="GO:0005635">
    <property type="term" value="C:nuclear envelope"/>
    <property type="evidence" value="ECO:0007669"/>
    <property type="project" value="TreeGrafter"/>
</dbReference>
<dbReference type="AlphaFoldDB" id="A0A834SNI7"/>
<dbReference type="SUPFAM" id="SSF48371">
    <property type="entry name" value="ARM repeat"/>
    <property type="match status" value="1"/>
</dbReference>
<evidence type="ECO:0000313" key="8">
    <source>
        <dbReference type="Proteomes" id="UP000634136"/>
    </source>
</evidence>
<feature type="compositionally biased region" description="Polar residues" evidence="4">
    <location>
        <begin position="108"/>
        <end position="125"/>
    </location>
</feature>
<dbReference type="InterPro" id="IPR058669">
    <property type="entry name" value="TPR_IPO7/11-like"/>
</dbReference>
<evidence type="ECO:0000256" key="4">
    <source>
        <dbReference type="SAM" id="MobiDB-lite"/>
    </source>
</evidence>
<dbReference type="InterPro" id="IPR016024">
    <property type="entry name" value="ARM-type_fold"/>
</dbReference>
<feature type="domain" description="Importin-7/11-like TPR repeats" evidence="6">
    <location>
        <begin position="248"/>
        <end position="430"/>
    </location>
</feature>
<keyword evidence="2" id="KW-0963">Cytoplasm</keyword>
<dbReference type="OrthoDB" id="1570571at2759"/>
<evidence type="ECO:0000313" key="7">
    <source>
        <dbReference type="EMBL" id="KAF7807219.1"/>
    </source>
</evidence>
<evidence type="ECO:0000256" key="1">
    <source>
        <dbReference type="ARBA" id="ARBA00004496"/>
    </source>
</evidence>
<dbReference type="InterPro" id="IPR011989">
    <property type="entry name" value="ARM-like"/>
</dbReference>
<evidence type="ECO:0000259" key="6">
    <source>
        <dbReference type="Pfam" id="PF25758"/>
    </source>
</evidence>
<feature type="transmembrane region" description="Helical" evidence="5">
    <location>
        <begin position="39"/>
        <end position="58"/>
    </location>
</feature>
<evidence type="ECO:0000256" key="5">
    <source>
        <dbReference type="SAM" id="Phobius"/>
    </source>
</evidence>
<dbReference type="Proteomes" id="UP000634136">
    <property type="component" value="Unassembled WGS sequence"/>
</dbReference>
<sequence>MCRRVSASRRLPSLSLWFSLSAYFRQSFAMTSSSITGDSIGVTVSALVSTILLVIGTLTTPLIHPQQLVDPPQIILDPDPNLQPNQTLDYTRPLQVYYRRKVPPPTSEPVQSSSSELQDVEVNNPSIPPSHNYDVPIVLRKEVFEEVLEIVSYMTFFSPTISLDLWSLWPLMIEALAEWAIDFFPNKKERDSELQIYSTRKHCLVIVDNNGCSGRNREARSRNKVKKALKVEAEEQLSFADILVPLDNYISRGTTHFLTCKEPDYQQSLWNMISSIMADKNMEDNDIEPAPKLIEVVFQNCRGQVDHWVEPYLRITVERLRRTEKSYLKCLLMQVIADALYYNAALTLSILQKLGVAEEIFNLWFHMLQQVKKNGLRANFKREHDKKVCCLGLTSLLALPADQLPGEALGQVFRATLDLLVAYKDQVADPLRFQNLTQTLEFHFQALANGVAQHAEQRRAEIEKERLEKSSAASAS</sequence>
<dbReference type="GO" id="GO:0006606">
    <property type="term" value="P:protein import into nucleus"/>
    <property type="evidence" value="ECO:0007669"/>
    <property type="project" value="TreeGrafter"/>
</dbReference>
<evidence type="ECO:0000256" key="2">
    <source>
        <dbReference type="ARBA" id="ARBA00022490"/>
    </source>
</evidence>
<dbReference type="GO" id="GO:0005829">
    <property type="term" value="C:cytosol"/>
    <property type="evidence" value="ECO:0007669"/>
    <property type="project" value="TreeGrafter"/>
</dbReference>
<feature type="region of interest" description="Disordered" evidence="4">
    <location>
        <begin position="103"/>
        <end position="127"/>
    </location>
</feature>
<dbReference type="PANTHER" id="PTHR10997">
    <property type="entry name" value="IMPORTIN-7, 8, 11"/>
    <property type="match status" value="1"/>
</dbReference>
<dbReference type="EMBL" id="JAAIUW010000012">
    <property type="protein sequence ID" value="KAF7807219.1"/>
    <property type="molecule type" value="Genomic_DNA"/>
</dbReference>
<dbReference type="Gene3D" id="1.25.10.10">
    <property type="entry name" value="Leucine-rich Repeat Variant"/>
    <property type="match status" value="1"/>
</dbReference>
<proteinExistence type="predicted"/>
<organism evidence="7 8">
    <name type="scientific">Senna tora</name>
    <dbReference type="NCBI Taxonomy" id="362788"/>
    <lineage>
        <taxon>Eukaryota</taxon>
        <taxon>Viridiplantae</taxon>
        <taxon>Streptophyta</taxon>
        <taxon>Embryophyta</taxon>
        <taxon>Tracheophyta</taxon>
        <taxon>Spermatophyta</taxon>
        <taxon>Magnoliopsida</taxon>
        <taxon>eudicotyledons</taxon>
        <taxon>Gunneridae</taxon>
        <taxon>Pentapetalae</taxon>
        <taxon>rosids</taxon>
        <taxon>fabids</taxon>
        <taxon>Fabales</taxon>
        <taxon>Fabaceae</taxon>
        <taxon>Caesalpinioideae</taxon>
        <taxon>Cassia clade</taxon>
        <taxon>Senna</taxon>
    </lineage>
</organism>
<keyword evidence="5" id="KW-1133">Transmembrane helix</keyword>
<name>A0A834SNI7_9FABA</name>
<keyword evidence="8" id="KW-1185">Reference proteome</keyword>
<protein>
    <submittedName>
        <fullName evidence="7">Importin beta-like SAD2</fullName>
    </submittedName>
</protein>
<evidence type="ECO:0000256" key="3">
    <source>
        <dbReference type="ARBA" id="ARBA00022927"/>
    </source>
</evidence>
<accession>A0A834SNI7</accession>
<keyword evidence="3" id="KW-0813">Transport</keyword>
<comment type="subcellular location">
    <subcellularLocation>
        <location evidence="1">Cytoplasm</location>
    </subcellularLocation>
</comment>
<keyword evidence="5" id="KW-0472">Membrane</keyword>
<keyword evidence="3" id="KW-0653">Protein transport</keyword>